<dbReference type="EMBL" id="LZNA01000010">
    <property type="protein sequence ID" value="OBX84000.1"/>
    <property type="molecule type" value="Genomic_DNA"/>
</dbReference>
<protein>
    <submittedName>
        <fullName evidence="1">Uncharacterized protein</fullName>
    </submittedName>
</protein>
<sequence length="61" mass="7110">MVENSKAFVALKMAEFLFQQIQHDDTSANRGRVYRTKDEFFALYKECLHVVSTTETDHPSK</sequence>
<accession>A0A1B8QKF9</accession>
<dbReference type="RefSeq" id="WP_067334715.1">
    <property type="nucleotide sequence ID" value="NZ_LZNA01000010.1"/>
</dbReference>
<organism evidence="1 2">
    <name type="scientific">Faucicola atlantae</name>
    <dbReference type="NCBI Taxonomy" id="34059"/>
    <lineage>
        <taxon>Bacteria</taxon>
        <taxon>Pseudomonadati</taxon>
        <taxon>Pseudomonadota</taxon>
        <taxon>Gammaproteobacteria</taxon>
        <taxon>Moraxellales</taxon>
        <taxon>Moraxellaceae</taxon>
        <taxon>Faucicola</taxon>
    </lineage>
</organism>
<gene>
    <name evidence="1" type="ORF">A9306_04295</name>
</gene>
<evidence type="ECO:0000313" key="1">
    <source>
        <dbReference type="EMBL" id="OBX84000.1"/>
    </source>
</evidence>
<dbReference type="AlphaFoldDB" id="A0A1B8QKF9"/>
<dbReference type="Proteomes" id="UP000092616">
    <property type="component" value="Unassembled WGS sequence"/>
</dbReference>
<proteinExistence type="predicted"/>
<keyword evidence="2" id="KW-1185">Reference proteome</keyword>
<comment type="caution">
    <text evidence="1">The sequence shown here is derived from an EMBL/GenBank/DDBJ whole genome shotgun (WGS) entry which is preliminary data.</text>
</comment>
<evidence type="ECO:0000313" key="2">
    <source>
        <dbReference type="Proteomes" id="UP000092616"/>
    </source>
</evidence>
<reference evidence="1 2" key="1">
    <citation type="submission" date="2016-06" db="EMBL/GenBank/DDBJ databases">
        <title>Draft genome of Moraxella atlantae CCUG 59586.</title>
        <authorList>
            <person name="Salva-Serra F."/>
            <person name="Engstrom-Jakobsson H."/>
            <person name="Thorell K."/>
            <person name="Gonzales-Siles L."/>
            <person name="Karlsson R."/>
            <person name="Boulund F."/>
            <person name="Engstrand L."/>
            <person name="Kristiansson E."/>
            <person name="Moore E."/>
        </authorList>
    </citation>
    <scope>NUCLEOTIDE SEQUENCE [LARGE SCALE GENOMIC DNA]</scope>
    <source>
        <strain evidence="1 2">CCUG 59586</strain>
    </source>
</reference>
<name>A0A1B8QKF9_9GAMM</name>